<feature type="region of interest" description="Disordered" evidence="1">
    <location>
        <begin position="36"/>
        <end position="59"/>
    </location>
</feature>
<protein>
    <submittedName>
        <fullName evidence="2">Uncharacterized protein</fullName>
    </submittedName>
</protein>
<dbReference type="EMBL" id="JOKZ01000652">
    <property type="protein sequence ID" value="KKO97056.1"/>
    <property type="molecule type" value="Genomic_DNA"/>
</dbReference>
<sequence length="128" mass="13516">MGGVPAAPLDARRTAKAEAEAGCGSFEAAAARIGAAMEQEATQREAPGRRLARQRSDANHQMACRRVVSGYWILDTGSSPEDPCPVETPWMIGPMVCIRPLPNRRFSSGSAALPRAALPNEARVTGSA</sequence>
<gene>
    <name evidence="2" type="ORF">THAR02_10844</name>
</gene>
<comment type="caution">
    <text evidence="2">The sequence shown here is derived from an EMBL/GenBank/DDBJ whole genome shotgun (WGS) entry which is preliminary data.</text>
</comment>
<accession>A0A0F9Z953</accession>
<proteinExistence type="predicted"/>
<dbReference type="Proteomes" id="UP000034112">
    <property type="component" value="Unassembled WGS sequence"/>
</dbReference>
<evidence type="ECO:0000256" key="1">
    <source>
        <dbReference type="SAM" id="MobiDB-lite"/>
    </source>
</evidence>
<evidence type="ECO:0000313" key="2">
    <source>
        <dbReference type="EMBL" id="KKO97056.1"/>
    </source>
</evidence>
<organism evidence="2 3">
    <name type="scientific">Trichoderma harzianum</name>
    <name type="common">Hypocrea lixii</name>
    <dbReference type="NCBI Taxonomy" id="5544"/>
    <lineage>
        <taxon>Eukaryota</taxon>
        <taxon>Fungi</taxon>
        <taxon>Dikarya</taxon>
        <taxon>Ascomycota</taxon>
        <taxon>Pezizomycotina</taxon>
        <taxon>Sordariomycetes</taxon>
        <taxon>Hypocreomycetidae</taxon>
        <taxon>Hypocreales</taxon>
        <taxon>Hypocreaceae</taxon>
        <taxon>Trichoderma</taxon>
    </lineage>
</organism>
<reference evidence="3" key="1">
    <citation type="journal article" date="2015" name="Genome Announc.">
        <title>Draft whole-genome sequence of the biocontrol agent Trichoderma harzianum T6776.</title>
        <authorList>
            <person name="Baroncelli R."/>
            <person name="Piaggeschi G."/>
            <person name="Fiorini L."/>
            <person name="Bertolini E."/>
            <person name="Zapparata A."/>
            <person name="Pe M.E."/>
            <person name="Sarrocco S."/>
            <person name="Vannacci G."/>
        </authorList>
    </citation>
    <scope>NUCLEOTIDE SEQUENCE [LARGE SCALE GENOMIC DNA]</scope>
    <source>
        <strain evidence="3">T6776</strain>
    </source>
</reference>
<dbReference type="AlphaFoldDB" id="A0A0F9Z953"/>
<feature type="compositionally biased region" description="Basic and acidic residues" evidence="1">
    <location>
        <begin position="41"/>
        <end position="58"/>
    </location>
</feature>
<name>A0A0F9Z953_TRIHA</name>
<evidence type="ECO:0000313" key="3">
    <source>
        <dbReference type="Proteomes" id="UP000034112"/>
    </source>
</evidence>
<feature type="region of interest" description="Disordered" evidence="1">
    <location>
        <begin position="109"/>
        <end position="128"/>
    </location>
</feature>